<dbReference type="InterPro" id="IPR010819">
    <property type="entry name" value="AGE/CE"/>
</dbReference>
<evidence type="ECO:0000256" key="1">
    <source>
        <dbReference type="ARBA" id="ARBA00008558"/>
    </source>
</evidence>
<evidence type="ECO:0000313" key="4">
    <source>
        <dbReference type="Proteomes" id="UP000273675"/>
    </source>
</evidence>
<dbReference type="GO" id="GO:0016853">
    <property type="term" value="F:isomerase activity"/>
    <property type="evidence" value="ECO:0007669"/>
    <property type="project" value="UniProtKB-KW"/>
</dbReference>
<reference evidence="3 4" key="1">
    <citation type="submission" date="2018-10" db="EMBL/GenBank/DDBJ databases">
        <title>Genomic Encyclopedia of Type Strains, Phase IV (KMG-IV): sequencing the most valuable type-strain genomes for metagenomic binning, comparative biology and taxonomic classification.</title>
        <authorList>
            <person name="Goeker M."/>
        </authorList>
    </citation>
    <scope>NUCLEOTIDE SEQUENCE [LARGE SCALE GENOMIC DNA]</scope>
    <source>
        <strain evidence="3 4">DSM 4734</strain>
    </source>
</reference>
<dbReference type="InterPro" id="IPR008928">
    <property type="entry name" value="6-hairpin_glycosidase_sf"/>
</dbReference>
<dbReference type="Gene3D" id="1.50.10.10">
    <property type="match status" value="1"/>
</dbReference>
<accession>A0A495CY08</accession>
<sequence>MNSLERFADWGVNVALPFWAGHAWDRRSGGFLESLSLDGRPVTGDTRRVRTQARQVYVFARAHLAGWCDGFDLAVDGFELLERRAKSPDGKPGWVHRLSDSGEVEDPMRDLYDHAFLLLALAWLHRLTRDSYYRNSADALIAYLDDAFGHPAGGYCENVGGAALPRRQNPHMHFFECLLAWHEATADPEYLRRAGHILTLLQDRFMVAPGGFLAEHFDNELRPAPRPDEGLLVEPGHELEWVWLLDEGREAGLVVRENLPDELYAHACRFGRNAKTGFMMSAISGAGDIIDGGSRTWVQTEWLRAALARQRLSHVDGGSEVERAAAQLLQHHIDPALPGGWIDQVDGSGQRVADRMPASTLYHLLGAVVEADRAGSKDHESASDAL</sequence>
<dbReference type="PANTHER" id="PTHR15108">
    <property type="entry name" value="N-ACYLGLUCOSAMINE-2-EPIMERASE"/>
    <property type="match status" value="1"/>
</dbReference>
<comment type="similarity">
    <text evidence="1">Belongs to the N-acylglucosamine 2-epimerase family.</text>
</comment>
<dbReference type="InterPro" id="IPR012341">
    <property type="entry name" value="6hp_glycosidase-like_sf"/>
</dbReference>
<protein>
    <submittedName>
        <fullName evidence="3">Mannose-6-phosphate isomerase type 3</fullName>
    </submittedName>
</protein>
<proteinExistence type="inferred from homology"/>
<evidence type="ECO:0000313" key="3">
    <source>
        <dbReference type="EMBL" id="RKQ94168.1"/>
    </source>
</evidence>
<dbReference type="RefSeq" id="WP_170150511.1">
    <property type="nucleotide sequence ID" value="NZ_RBIM01000008.1"/>
</dbReference>
<organism evidence="3 4">
    <name type="scientific">Maricaulis maris</name>
    <dbReference type="NCBI Taxonomy" id="74318"/>
    <lineage>
        <taxon>Bacteria</taxon>
        <taxon>Pseudomonadati</taxon>
        <taxon>Pseudomonadota</taxon>
        <taxon>Alphaproteobacteria</taxon>
        <taxon>Maricaulales</taxon>
        <taxon>Maricaulaceae</taxon>
        <taxon>Maricaulis</taxon>
    </lineage>
</organism>
<dbReference type="EMBL" id="RBIM01000008">
    <property type="protein sequence ID" value="RKQ94168.1"/>
    <property type="molecule type" value="Genomic_DNA"/>
</dbReference>
<dbReference type="AlphaFoldDB" id="A0A495CY08"/>
<gene>
    <name evidence="3" type="ORF">C7435_3141</name>
</gene>
<dbReference type="Pfam" id="PF07221">
    <property type="entry name" value="GlcNAc_2-epim"/>
    <property type="match status" value="1"/>
</dbReference>
<comment type="caution">
    <text evidence="3">The sequence shown here is derived from an EMBL/GenBank/DDBJ whole genome shotgun (WGS) entry which is preliminary data.</text>
</comment>
<keyword evidence="2 3" id="KW-0413">Isomerase</keyword>
<name>A0A495CY08_9PROT</name>
<dbReference type="GO" id="GO:0005975">
    <property type="term" value="P:carbohydrate metabolic process"/>
    <property type="evidence" value="ECO:0007669"/>
    <property type="project" value="InterPro"/>
</dbReference>
<dbReference type="Proteomes" id="UP000273675">
    <property type="component" value="Unassembled WGS sequence"/>
</dbReference>
<dbReference type="SUPFAM" id="SSF48208">
    <property type="entry name" value="Six-hairpin glycosidases"/>
    <property type="match status" value="1"/>
</dbReference>
<evidence type="ECO:0000256" key="2">
    <source>
        <dbReference type="ARBA" id="ARBA00023235"/>
    </source>
</evidence>